<accession>A0A3N2QCJ1</accession>
<name>A0A3N2QCJ1_9BACT</name>
<gene>
    <name evidence="2" type="ORF">EDM02_02505</name>
</gene>
<dbReference type="EMBL" id="RARA01000023">
    <property type="protein sequence ID" value="ROT47500.1"/>
    <property type="molecule type" value="Genomic_DNA"/>
</dbReference>
<keyword evidence="3" id="KW-1185">Reference proteome</keyword>
<organism evidence="2 3">
    <name type="scientific">Candidatus Cardinium hertigii</name>
    <dbReference type="NCBI Taxonomy" id="247481"/>
    <lineage>
        <taxon>Bacteria</taxon>
        <taxon>Pseudomonadati</taxon>
        <taxon>Bacteroidota</taxon>
        <taxon>Cytophagia</taxon>
        <taxon>Cytophagales</taxon>
        <taxon>Amoebophilaceae</taxon>
        <taxon>Candidatus Cardinium</taxon>
    </lineage>
</organism>
<proteinExistence type="predicted"/>
<feature type="transmembrane region" description="Helical" evidence="1">
    <location>
        <begin position="46"/>
        <end position="64"/>
    </location>
</feature>
<evidence type="ECO:0000313" key="3">
    <source>
        <dbReference type="Proteomes" id="UP000270927"/>
    </source>
</evidence>
<sequence length="68" mass="7370">MVVVINGEMTISEQMTIYASIVGRRCAGLADKYAAVYLIEIAYGRGFLSGFCTFVVVGLIVEIYSQAP</sequence>
<dbReference type="AlphaFoldDB" id="A0A3N2QCJ1"/>
<comment type="caution">
    <text evidence="2">The sequence shown here is derived from an EMBL/GenBank/DDBJ whole genome shotgun (WGS) entry which is preliminary data.</text>
</comment>
<keyword evidence="1" id="KW-0812">Transmembrane</keyword>
<evidence type="ECO:0000256" key="1">
    <source>
        <dbReference type="SAM" id="Phobius"/>
    </source>
</evidence>
<dbReference type="Proteomes" id="UP000270927">
    <property type="component" value="Unassembled WGS sequence"/>
</dbReference>
<keyword evidence="1" id="KW-1133">Transmembrane helix</keyword>
<evidence type="ECO:0000313" key="2">
    <source>
        <dbReference type="EMBL" id="ROT47500.1"/>
    </source>
</evidence>
<reference evidence="2 3" key="1">
    <citation type="submission" date="2018-09" db="EMBL/GenBank/DDBJ databases">
        <title>Comparative Genomics of Wolbachia-Cardinium Dual Endosymbiosis in a Plant-Parasitic Nematode.</title>
        <authorList>
            <person name="Brown A.M.V."/>
            <person name="Wasala S.K."/>
            <person name="Howe D.K."/>
            <person name="Peetz A.B."/>
            <person name="Zasada I.A."/>
            <person name="Denver D.R."/>
        </authorList>
    </citation>
    <scope>NUCLEOTIDE SEQUENCE [LARGE SCALE GENOMIC DNA]</scope>
    <source>
        <strain evidence="2 3">Pp_1</strain>
    </source>
</reference>
<keyword evidence="1" id="KW-0472">Membrane</keyword>
<protein>
    <submittedName>
        <fullName evidence="2">Uncharacterized protein</fullName>
    </submittedName>
</protein>